<evidence type="ECO:0000313" key="1">
    <source>
        <dbReference type="EMBL" id="EYC06566.1"/>
    </source>
</evidence>
<organism evidence="1 2">
    <name type="scientific">Ancylostoma ceylanicum</name>
    <dbReference type="NCBI Taxonomy" id="53326"/>
    <lineage>
        <taxon>Eukaryota</taxon>
        <taxon>Metazoa</taxon>
        <taxon>Ecdysozoa</taxon>
        <taxon>Nematoda</taxon>
        <taxon>Chromadorea</taxon>
        <taxon>Rhabditida</taxon>
        <taxon>Rhabditina</taxon>
        <taxon>Rhabditomorpha</taxon>
        <taxon>Strongyloidea</taxon>
        <taxon>Ancylostomatidae</taxon>
        <taxon>Ancylostomatinae</taxon>
        <taxon>Ancylostoma</taxon>
    </lineage>
</organism>
<dbReference type="EMBL" id="JARK01001411">
    <property type="protein sequence ID" value="EYC06566.1"/>
    <property type="molecule type" value="Genomic_DNA"/>
</dbReference>
<dbReference type="Proteomes" id="UP000024635">
    <property type="component" value="Unassembled WGS sequence"/>
</dbReference>
<name>A0A016TV11_9BILA</name>
<gene>
    <name evidence="1" type="primary">Acey_s0075.g964</name>
    <name evidence="1" type="ORF">Y032_0075g964</name>
</gene>
<comment type="caution">
    <text evidence="1">The sequence shown here is derived from an EMBL/GenBank/DDBJ whole genome shotgun (WGS) entry which is preliminary data.</text>
</comment>
<proteinExistence type="predicted"/>
<reference evidence="2" key="1">
    <citation type="journal article" date="2015" name="Nat. Genet.">
        <title>The genome and transcriptome of the zoonotic hookworm Ancylostoma ceylanicum identify infection-specific gene families.</title>
        <authorList>
            <person name="Schwarz E.M."/>
            <person name="Hu Y."/>
            <person name="Antoshechkin I."/>
            <person name="Miller M.M."/>
            <person name="Sternberg P.W."/>
            <person name="Aroian R.V."/>
        </authorList>
    </citation>
    <scope>NUCLEOTIDE SEQUENCE</scope>
    <source>
        <strain evidence="2">HY135</strain>
    </source>
</reference>
<sequence>MTLKTVFYGAGEAIWRTPQMRGTDTSEEKKKEKRTTVTTITFPVGEFLLYFYTKQPNRPAVRPRCS</sequence>
<protein>
    <submittedName>
        <fullName evidence="1">Uncharacterized protein</fullName>
    </submittedName>
</protein>
<accession>A0A016TV11</accession>
<keyword evidence="2" id="KW-1185">Reference proteome</keyword>
<evidence type="ECO:0000313" key="2">
    <source>
        <dbReference type="Proteomes" id="UP000024635"/>
    </source>
</evidence>
<dbReference type="AlphaFoldDB" id="A0A016TV11"/>